<evidence type="ECO:0000313" key="2">
    <source>
        <dbReference type="EMBL" id="KAF6136471.1"/>
    </source>
</evidence>
<proteinExistence type="predicted"/>
<dbReference type="InterPro" id="IPR015424">
    <property type="entry name" value="PyrdxlP-dep_Trfase"/>
</dbReference>
<evidence type="ECO:0000256" key="1">
    <source>
        <dbReference type="ARBA" id="ARBA00022793"/>
    </source>
</evidence>
<protein>
    <submittedName>
        <fullName evidence="2">Uncharacterized protein</fullName>
    </submittedName>
</protein>
<comment type="caution">
    <text evidence="2">The sequence shown here is derived from an EMBL/GenBank/DDBJ whole genome shotgun (WGS) entry which is preliminary data.</text>
</comment>
<keyword evidence="1" id="KW-0210">Decarboxylase</keyword>
<dbReference type="Gene3D" id="3.40.640.10">
    <property type="entry name" value="Type I PLP-dependent aspartate aminotransferase-like (Major domain)"/>
    <property type="match status" value="1"/>
</dbReference>
<dbReference type="PANTHER" id="PTHR11999:SF169">
    <property type="entry name" value="TYROSINE DECARBOXYLASE 1-LIKE"/>
    <property type="match status" value="1"/>
</dbReference>
<dbReference type="InterPro" id="IPR010977">
    <property type="entry name" value="Aromatic_deC"/>
</dbReference>
<evidence type="ECO:0000313" key="3">
    <source>
        <dbReference type="Proteomes" id="UP000541444"/>
    </source>
</evidence>
<gene>
    <name evidence="2" type="ORF">GIB67_035030</name>
</gene>
<dbReference type="GO" id="GO:0005737">
    <property type="term" value="C:cytoplasm"/>
    <property type="evidence" value="ECO:0007669"/>
    <property type="project" value="TreeGrafter"/>
</dbReference>
<organism evidence="2 3">
    <name type="scientific">Kingdonia uniflora</name>
    <dbReference type="NCBI Taxonomy" id="39325"/>
    <lineage>
        <taxon>Eukaryota</taxon>
        <taxon>Viridiplantae</taxon>
        <taxon>Streptophyta</taxon>
        <taxon>Embryophyta</taxon>
        <taxon>Tracheophyta</taxon>
        <taxon>Spermatophyta</taxon>
        <taxon>Magnoliopsida</taxon>
        <taxon>Ranunculales</taxon>
        <taxon>Circaeasteraceae</taxon>
        <taxon>Kingdonia</taxon>
    </lineage>
</organism>
<dbReference type="GO" id="GO:0016831">
    <property type="term" value="F:carboxy-lyase activity"/>
    <property type="evidence" value="ECO:0007669"/>
    <property type="project" value="TreeGrafter"/>
</dbReference>
<sequence length="98" mass="10597">MLKLPQSFLFSGNGGGIIHGSTCETIVCTLAAARDKALKDIGEDKITKLVVYGSNQTHYVLQKTLKLVRISPSNFRPIAISSSADFALSPNNVRMAME</sequence>
<dbReference type="OrthoDB" id="639767at2759"/>
<dbReference type="AlphaFoldDB" id="A0A7J7L1H2"/>
<dbReference type="EMBL" id="JACGCM010002693">
    <property type="protein sequence ID" value="KAF6136471.1"/>
    <property type="molecule type" value="Genomic_DNA"/>
</dbReference>
<dbReference type="Proteomes" id="UP000541444">
    <property type="component" value="Unassembled WGS sequence"/>
</dbReference>
<name>A0A7J7L1H2_9MAGN</name>
<dbReference type="InterPro" id="IPR015421">
    <property type="entry name" value="PyrdxlP-dep_Trfase_major"/>
</dbReference>
<reference evidence="2 3" key="1">
    <citation type="journal article" date="2020" name="IScience">
        <title>Genome Sequencing of the Endangered Kingdonia uniflora (Circaeasteraceae, Ranunculales) Reveals Potential Mechanisms of Evolutionary Specialization.</title>
        <authorList>
            <person name="Sun Y."/>
            <person name="Deng T."/>
            <person name="Zhang A."/>
            <person name="Moore M.J."/>
            <person name="Landis J.B."/>
            <person name="Lin N."/>
            <person name="Zhang H."/>
            <person name="Zhang X."/>
            <person name="Huang J."/>
            <person name="Zhang X."/>
            <person name="Sun H."/>
            <person name="Wang H."/>
        </authorList>
    </citation>
    <scope>NUCLEOTIDE SEQUENCE [LARGE SCALE GENOMIC DNA]</scope>
    <source>
        <strain evidence="2">TB1705</strain>
        <tissue evidence="2">Leaf</tissue>
    </source>
</reference>
<dbReference type="SUPFAM" id="SSF53383">
    <property type="entry name" value="PLP-dependent transferases"/>
    <property type="match status" value="1"/>
</dbReference>
<dbReference type="PANTHER" id="PTHR11999">
    <property type="entry name" value="GROUP II PYRIDOXAL-5-PHOSPHATE DECARBOXYLASE"/>
    <property type="match status" value="1"/>
</dbReference>
<keyword evidence="1" id="KW-0456">Lyase</keyword>
<keyword evidence="3" id="KW-1185">Reference proteome</keyword>
<accession>A0A7J7L1H2</accession>